<dbReference type="InterPro" id="IPR010982">
    <property type="entry name" value="Lambda_DNA-bd_dom_sf"/>
</dbReference>
<dbReference type="GO" id="GO:0003677">
    <property type="term" value="F:DNA binding"/>
    <property type="evidence" value="ECO:0007669"/>
    <property type="project" value="UniProtKB-KW"/>
</dbReference>
<gene>
    <name evidence="3" type="ORF">ABNN70_01855</name>
</gene>
<dbReference type="EMBL" id="CP159510">
    <property type="protein sequence ID" value="XCJ17303.1"/>
    <property type="molecule type" value="Genomic_DNA"/>
</dbReference>
<dbReference type="PANTHER" id="PTHR46558:SF6">
    <property type="entry name" value="TRANSCRIPTIONAL REGULATOR, PBSX FAMILY"/>
    <property type="match status" value="1"/>
</dbReference>
<dbReference type="RefSeq" id="WP_129929390.1">
    <property type="nucleotide sequence ID" value="NZ_CP159510.1"/>
</dbReference>
<sequence>MSCLRNRVKELRARYNWTQSDLGKRVGVTRQTIASIEKGDYVPSLLLGLEICHVFDLKMEEVFQLEKGDDRK</sequence>
<dbReference type="SUPFAM" id="SSF47413">
    <property type="entry name" value="lambda repressor-like DNA-binding domains"/>
    <property type="match status" value="1"/>
</dbReference>
<dbReference type="InterPro" id="IPR001387">
    <property type="entry name" value="Cro/C1-type_HTH"/>
</dbReference>
<evidence type="ECO:0000256" key="1">
    <source>
        <dbReference type="ARBA" id="ARBA00023125"/>
    </source>
</evidence>
<dbReference type="CDD" id="cd00093">
    <property type="entry name" value="HTH_XRE"/>
    <property type="match status" value="1"/>
</dbReference>
<evidence type="ECO:0000259" key="2">
    <source>
        <dbReference type="PROSITE" id="PS50943"/>
    </source>
</evidence>
<dbReference type="Pfam" id="PF01381">
    <property type="entry name" value="HTH_3"/>
    <property type="match status" value="1"/>
</dbReference>
<evidence type="ECO:0000313" key="3">
    <source>
        <dbReference type="EMBL" id="XCJ17303.1"/>
    </source>
</evidence>
<dbReference type="SMART" id="SM00530">
    <property type="entry name" value="HTH_XRE"/>
    <property type="match status" value="1"/>
</dbReference>
<feature type="domain" description="HTH cro/C1-type" evidence="2">
    <location>
        <begin position="8"/>
        <end position="62"/>
    </location>
</feature>
<protein>
    <submittedName>
        <fullName evidence="3">Helix-turn-helix transcriptional regulator</fullName>
    </submittedName>
</protein>
<proteinExistence type="predicted"/>
<reference evidence="3" key="1">
    <citation type="submission" date="2024-06" db="EMBL/GenBank/DDBJ databases">
        <authorList>
            <person name="Fan A."/>
            <person name="Zhang F.Y."/>
            <person name="Zhang L."/>
        </authorList>
    </citation>
    <scope>NUCLEOTIDE SEQUENCE</scope>
    <source>
        <strain evidence="3">Y61</strain>
    </source>
</reference>
<organism evidence="3">
    <name type="scientific">Sporolactobacillus sp. Y61</name>
    <dbReference type="NCBI Taxonomy" id="3160863"/>
    <lineage>
        <taxon>Bacteria</taxon>
        <taxon>Bacillati</taxon>
        <taxon>Bacillota</taxon>
        <taxon>Bacilli</taxon>
        <taxon>Bacillales</taxon>
        <taxon>Sporolactobacillaceae</taxon>
        <taxon>Sporolactobacillus</taxon>
    </lineage>
</organism>
<keyword evidence="1" id="KW-0238">DNA-binding</keyword>
<dbReference type="PANTHER" id="PTHR46558">
    <property type="entry name" value="TRACRIPTIONAL REGULATORY PROTEIN-RELATED-RELATED"/>
    <property type="match status" value="1"/>
</dbReference>
<dbReference type="AlphaFoldDB" id="A0AAU8IGL3"/>
<dbReference type="PROSITE" id="PS50943">
    <property type="entry name" value="HTH_CROC1"/>
    <property type="match status" value="1"/>
</dbReference>
<dbReference type="Gene3D" id="1.10.260.40">
    <property type="entry name" value="lambda repressor-like DNA-binding domains"/>
    <property type="match status" value="1"/>
</dbReference>
<accession>A0AAU8IGL3</accession>
<name>A0AAU8IGL3_9BACL</name>